<dbReference type="SUPFAM" id="SSF110395">
    <property type="entry name" value="CutC-like"/>
    <property type="match status" value="1"/>
</dbReference>
<accession>A0A271K8G3</accession>
<keyword evidence="2" id="KW-0963">Cytoplasm</keyword>
<dbReference type="OrthoDB" id="9815677at2"/>
<proteinExistence type="inferred from homology"/>
<dbReference type="PANTHER" id="PTHR12598:SF0">
    <property type="entry name" value="COPPER HOMEOSTASIS PROTEIN CUTC HOMOLOG"/>
    <property type="match status" value="1"/>
</dbReference>
<evidence type="ECO:0000313" key="4">
    <source>
        <dbReference type="Proteomes" id="UP000215931"/>
    </source>
</evidence>
<comment type="caution">
    <text evidence="2">Once thought to be involved in copper homeostasis, experiments in E.coli have shown this is not the case.</text>
</comment>
<sequence>MTNSNSPTDRPVTDTDRPRLPLIEICVEGIDGLLAAQAAGADRVELCASLFEGGITPSLGTVRAALQLATIPFHVIVRPRGGDFLYSEAEYRSMLADVRALSELGVAGVVVGCLNADGTIDEKRMSELVQAAGPLNVTCHRAFDMTRDPAEALEALIRSKVGRVLTSGQRDTALEGVALLAGLVQQAGKRIVILGCGGLNPRNIAEVRERTGLTEMHFAALKDVPSAMRYRNPQVGMGGTDLDREYRNTVTDAALVAATIAAASMIPKKGNT</sequence>
<protein>
    <recommendedName>
        <fullName evidence="2">PF03932 family protein CutC</fullName>
    </recommendedName>
</protein>
<dbReference type="GO" id="GO:0005507">
    <property type="term" value="F:copper ion binding"/>
    <property type="evidence" value="ECO:0007669"/>
    <property type="project" value="TreeGrafter"/>
</dbReference>
<organism evidence="3 4">
    <name type="scientific">Mesorhizobium wenxiniae</name>
    <dbReference type="NCBI Taxonomy" id="2014805"/>
    <lineage>
        <taxon>Bacteria</taxon>
        <taxon>Pseudomonadati</taxon>
        <taxon>Pseudomonadota</taxon>
        <taxon>Alphaproteobacteria</taxon>
        <taxon>Hyphomicrobiales</taxon>
        <taxon>Phyllobacteriaceae</taxon>
        <taxon>Mesorhizobium</taxon>
    </lineage>
</organism>
<dbReference type="InterPro" id="IPR005627">
    <property type="entry name" value="CutC-like"/>
</dbReference>
<comment type="similarity">
    <text evidence="1 2">Belongs to the CutC family.</text>
</comment>
<dbReference type="Gene3D" id="3.20.20.380">
    <property type="entry name" value="Copper homeostasis (CutC) domain"/>
    <property type="match status" value="1"/>
</dbReference>
<dbReference type="Proteomes" id="UP000215931">
    <property type="component" value="Unassembled WGS sequence"/>
</dbReference>
<dbReference type="GO" id="GO:0005737">
    <property type="term" value="C:cytoplasm"/>
    <property type="evidence" value="ECO:0007669"/>
    <property type="project" value="UniProtKB-SubCell"/>
</dbReference>
<evidence type="ECO:0000256" key="2">
    <source>
        <dbReference type="HAMAP-Rule" id="MF_00795"/>
    </source>
</evidence>
<evidence type="ECO:0000313" key="3">
    <source>
        <dbReference type="EMBL" id="PAP91477.1"/>
    </source>
</evidence>
<gene>
    <name evidence="2" type="primary">cutC</name>
    <name evidence="3" type="ORF">CIT31_32990</name>
</gene>
<comment type="subcellular location">
    <subcellularLocation>
        <location evidence="2">Cytoplasm</location>
    </subcellularLocation>
</comment>
<dbReference type="FunFam" id="3.20.20.380:FF:000001">
    <property type="entry name" value="Copper homeostasis protein CutC"/>
    <property type="match status" value="1"/>
</dbReference>
<keyword evidence="4" id="KW-1185">Reference proteome</keyword>
<name>A0A271K8G3_9HYPH</name>
<dbReference type="HAMAP" id="MF_00795">
    <property type="entry name" value="CutC"/>
    <property type="match status" value="1"/>
</dbReference>
<evidence type="ECO:0000256" key="1">
    <source>
        <dbReference type="ARBA" id="ARBA00007768"/>
    </source>
</evidence>
<dbReference type="RefSeq" id="WP_095522000.1">
    <property type="nucleotide sequence ID" value="NZ_NPKH01000041.1"/>
</dbReference>
<dbReference type="InterPro" id="IPR036822">
    <property type="entry name" value="CutC-like_dom_sf"/>
</dbReference>
<dbReference type="AlphaFoldDB" id="A0A271K8G3"/>
<dbReference type="Pfam" id="PF03932">
    <property type="entry name" value="CutC"/>
    <property type="match status" value="1"/>
</dbReference>
<reference evidence="3 4" key="1">
    <citation type="submission" date="2017-08" db="EMBL/GenBank/DDBJ databases">
        <title>Mesorhizobium wenxinae sp. nov., a novel rhizobial species isolated from root nodules of chickpea (Cicer arietinum L.).</title>
        <authorList>
            <person name="Zhang J."/>
        </authorList>
    </citation>
    <scope>NUCLEOTIDE SEQUENCE [LARGE SCALE GENOMIC DNA]</scope>
    <source>
        <strain evidence="4">WYCCWR 10019</strain>
    </source>
</reference>
<dbReference type="PANTHER" id="PTHR12598">
    <property type="entry name" value="COPPER HOMEOSTASIS PROTEIN CUTC"/>
    <property type="match status" value="1"/>
</dbReference>
<dbReference type="EMBL" id="NPKH01000041">
    <property type="protein sequence ID" value="PAP91477.1"/>
    <property type="molecule type" value="Genomic_DNA"/>
</dbReference>
<comment type="caution">
    <text evidence="3">The sequence shown here is derived from an EMBL/GenBank/DDBJ whole genome shotgun (WGS) entry which is preliminary data.</text>
</comment>